<dbReference type="InterPro" id="IPR001387">
    <property type="entry name" value="Cro/C1-type_HTH"/>
</dbReference>
<dbReference type="Pfam" id="PF01381">
    <property type="entry name" value="HTH_3"/>
    <property type="match status" value="1"/>
</dbReference>
<evidence type="ECO:0000313" key="3">
    <source>
        <dbReference type="Proteomes" id="UP000438093"/>
    </source>
</evidence>
<dbReference type="SUPFAM" id="SSF47413">
    <property type="entry name" value="lambda repressor-like DNA-binding domains"/>
    <property type="match status" value="1"/>
</dbReference>
<dbReference type="InterPro" id="IPR010982">
    <property type="entry name" value="Lambda_DNA-bd_dom_sf"/>
</dbReference>
<dbReference type="PROSITE" id="PS50943">
    <property type="entry name" value="HTH_CROC1"/>
    <property type="match status" value="1"/>
</dbReference>
<dbReference type="EMBL" id="VTFY01000008">
    <property type="protein sequence ID" value="MRX82786.1"/>
    <property type="molecule type" value="Genomic_DNA"/>
</dbReference>
<feature type="domain" description="HTH cro/C1-type" evidence="1">
    <location>
        <begin position="16"/>
        <end position="69"/>
    </location>
</feature>
<organism evidence="2 3">
    <name type="scientific">Eggerthella guodeyinii</name>
    <dbReference type="NCBI Taxonomy" id="2690837"/>
    <lineage>
        <taxon>Bacteria</taxon>
        <taxon>Bacillati</taxon>
        <taxon>Actinomycetota</taxon>
        <taxon>Coriobacteriia</taxon>
        <taxon>Eggerthellales</taxon>
        <taxon>Eggerthellaceae</taxon>
        <taxon>Eggerthella</taxon>
    </lineage>
</organism>
<dbReference type="Gene3D" id="1.10.260.40">
    <property type="entry name" value="lambda repressor-like DNA-binding domains"/>
    <property type="match status" value="1"/>
</dbReference>
<protein>
    <submittedName>
        <fullName evidence="2">Helix-turn-helix domain-containing protein</fullName>
    </submittedName>
</protein>
<dbReference type="GO" id="GO:0003677">
    <property type="term" value="F:DNA binding"/>
    <property type="evidence" value="ECO:0007669"/>
    <property type="project" value="InterPro"/>
</dbReference>
<dbReference type="Proteomes" id="UP000438093">
    <property type="component" value="Unassembled WGS sequence"/>
</dbReference>
<gene>
    <name evidence="2" type="ORF">GJG86_09820</name>
</gene>
<evidence type="ECO:0000259" key="1">
    <source>
        <dbReference type="PROSITE" id="PS50943"/>
    </source>
</evidence>
<name>A0A6N7RNG3_9ACTN</name>
<reference evidence="3" key="1">
    <citation type="submission" date="2019-08" db="EMBL/GenBank/DDBJ databases">
        <title>Arthrobacter sp. nov., isolated from plateau pika and Tibetan wild ass.</title>
        <authorList>
            <person name="Ge Y."/>
        </authorList>
    </citation>
    <scope>NUCLEOTIDE SEQUENCE [LARGE SCALE GENOMIC DNA]</scope>
    <source>
        <strain evidence="3">HF-4214</strain>
    </source>
</reference>
<dbReference type="RefSeq" id="WP_154333644.1">
    <property type="nucleotide sequence ID" value="NZ_VTFY01000008.1"/>
</dbReference>
<accession>A0A6N7RNG3</accession>
<proteinExistence type="predicted"/>
<comment type="caution">
    <text evidence="2">The sequence shown here is derived from an EMBL/GenBank/DDBJ whole genome shotgun (WGS) entry which is preliminary data.</text>
</comment>
<dbReference type="SMART" id="SM00530">
    <property type="entry name" value="HTH_XRE"/>
    <property type="match status" value="1"/>
</dbReference>
<sequence length="94" mass="10286">MEWSNVYSLKQLGDFLKQRRKARGLSQDEYAEMISVSHATLSALENGKPVSSATLLKAVSFLGLNLVVVPKTAQASVLLEPDDSEREGGGHARW</sequence>
<dbReference type="AlphaFoldDB" id="A0A6N7RNG3"/>
<evidence type="ECO:0000313" key="2">
    <source>
        <dbReference type="EMBL" id="MRX82786.1"/>
    </source>
</evidence>
<dbReference type="CDD" id="cd00093">
    <property type="entry name" value="HTH_XRE"/>
    <property type="match status" value="1"/>
</dbReference>
<keyword evidence="3" id="KW-1185">Reference proteome</keyword>